<evidence type="ECO:0000256" key="10">
    <source>
        <dbReference type="ARBA" id="ARBA00023211"/>
    </source>
</evidence>
<evidence type="ECO:0000259" key="12">
    <source>
        <dbReference type="PROSITE" id="PS50944"/>
    </source>
</evidence>
<dbReference type="PROSITE" id="PS50944">
    <property type="entry name" value="HTH_DTXR"/>
    <property type="match status" value="1"/>
</dbReference>
<dbReference type="SUPFAM" id="SSF46785">
    <property type="entry name" value="Winged helix' DNA-binding domain"/>
    <property type="match status" value="1"/>
</dbReference>
<dbReference type="Gene3D" id="1.10.10.10">
    <property type="entry name" value="Winged helix-like DNA-binding domain superfamily/Winged helix DNA-binding domain"/>
    <property type="match status" value="1"/>
</dbReference>
<dbReference type="InterPro" id="IPR036390">
    <property type="entry name" value="WH_DNA-bd_sf"/>
</dbReference>
<comment type="similarity">
    <text evidence="2">Belongs to the DtxR/MntR family.</text>
</comment>
<dbReference type="InterPro" id="IPR001367">
    <property type="entry name" value="Fe_dep_repressor"/>
</dbReference>
<organism evidence="13 14">
    <name type="scientific">Streptococcus merionis</name>
    <dbReference type="NCBI Taxonomy" id="400065"/>
    <lineage>
        <taxon>Bacteria</taxon>
        <taxon>Bacillati</taxon>
        <taxon>Bacillota</taxon>
        <taxon>Bacilli</taxon>
        <taxon>Lactobacillales</taxon>
        <taxon>Streptococcaceae</taxon>
        <taxon>Streptococcus</taxon>
    </lineage>
</organism>
<accession>A0A239SX51</accession>
<dbReference type="SUPFAM" id="SSF47979">
    <property type="entry name" value="Iron-dependent repressor protein, dimerization domain"/>
    <property type="match status" value="1"/>
</dbReference>
<dbReference type="Pfam" id="PF01325">
    <property type="entry name" value="Fe_dep_repress"/>
    <property type="match status" value="1"/>
</dbReference>
<dbReference type="InterPro" id="IPR022689">
    <property type="entry name" value="Iron_dep_repressor"/>
</dbReference>
<dbReference type="InterPro" id="IPR022687">
    <property type="entry name" value="HTH_DTXR"/>
</dbReference>
<dbReference type="InterPro" id="IPR007167">
    <property type="entry name" value="Fe-transptr_FeoA-like"/>
</dbReference>
<keyword evidence="4" id="KW-0963">Cytoplasm</keyword>
<dbReference type="InterPro" id="IPR036421">
    <property type="entry name" value="Fe_dep_repressor_sf"/>
</dbReference>
<keyword evidence="7" id="KW-0238">DNA-binding</keyword>
<dbReference type="GO" id="GO:0003700">
    <property type="term" value="F:DNA-binding transcription factor activity"/>
    <property type="evidence" value="ECO:0007669"/>
    <property type="project" value="InterPro"/>
</dbReference>
<comment type="subunit">
    <text evidence="3">Homodimer.</text>
</comment>
<name>A0A239SX51_9STRE</name>
<dbReference type="GO" id="GO:0046914">
    <property type="term" value="F:transition metal ion binding"/>
    <property type="evidence" value="ECO:0007669"/>
    <property type="project" value="InterPro"/>
</dbReference>
<dbReference type="EMBL" id="LT906439">
    <property type="protein sequence ID" value="SNU90115.1"/>
    <property type="molecule type" value="Genomic_DNA"/>
</dbReference>
<sequence>MTPNKEDYLKCVYELGLSDAKISNKRIAESMQVSAPAVTEMMKKLLADELVIKDKAKGYLLTETGQYLVASLYRKHRLIEVFLVNHLGYNVEQVHAEAEILEHTVSTLFIDRLEKTLGFPKTCPHGGTIPAPGELLIEEHQQTLDQLTQPGQLYLARVQDDYQLLEYLEQHQLKVGDHLELISYDSYARTYTLKTKHNTLQVTEPIARKLYVEETH</sequence>
<dbReference type="GO" id="GO:0005737">
    <property type="term" value="C:cytoplasm"/>
    <property type="evidence" value="ECO:0007669"/>
    <property type="project" value="UniProtKB-SubCell"/>
</dbReference>
<dbReference type="SMART" id="SM00529">
    <property type="entry name" value="HTH_DTXR"/>
    <property type="match status" value="1"/>
</dbReference>
<dbReference type="OrthoDB" id="9791355at2"/>
<dbReference type="InterPro" id="IPR038157">
    <property type="entry name" value="FeoA_core_dom"/>
</dbReference>
<dbReference type="STRING" id="1123308.GCA_000380085_01964"/>
<evidence type="ECO:0000256" key="2">
    <source>
        <dbReference type="ARBA" id="ARBA00007871"/>
    </source>
</evidence>
<evidence type="ECO:0000256" key="5">
    <source>
        <dbReference type="ARBA" id="ARBA00022491"/>
    </source>
</evidence>
<dbReference type="GO" id="GO:0046983">
    <property type="term" value="F:protein dimerization activity"/>
    <property type="evidence" value="ECO:0007669"/>
    <property type="project" value="InterPro"/>
</dbReference>
<evidence type="ECO:0000256" key="7">
    <source>
        <dbReference type="ARBA" id="ARBA00023125"/>
    </source>
</evidence>
<reference evidence="13 14" key="1">
    <citation type="submission" date="2017-06" db="EMBL/GenBank/DDBJ databases">
        <authorList>
            <consortium name="Pathogen Informatics"/>
        </authorList>
    </citation>
    <scope>NUCLEOTIDE SEQUENCE [LARGE SCALE GENOMIC DNA]</scope>
    <source>
        <strain evidence="13 14">NCTC13788</strain>
    </source>
</reference>
<evidence type="ECO:0000256" key="11">
    <source>
        <dbReference type="ARBA" id="ARBA00032593"/>
    </source>
</evidence>
<dbReference type="RefSeq" id="WP_026217037.1">
    <property type="nucleotide sequence ID" value="NZ_LT906439.1"/>
</dbReference>
<evidence type="ECO:0000256" key="1">
    <source>
        <dbReference type="ARBA" id="ARBA00004496"/>
    </source>
</evidence>
<dbReference type="AlphaFoldDB" id="A0A239SX51"/>
<keyword evidence="9" id="KW-0804">Transcription</keyword>
<keyword evidence="6" id="KW-0805">Transcription regulation</keyword>
<dbReference type="Gene3D" id="2.30.30.90">
    <property type="match status" value="1"/>
</dbReference>
<dbReference type="PANTHER" id="PTHR33238">
    <property type="entry name" value="IRON (METAL) DEPENDENT REPRESSOR, DTXR FAMILY"/>
    <property type="match status" value="1"/>
</dbReference>
<dbReference type="PANTHER" id="PTHR33238:SF11">
    <property type="entry name" value="TRANSCRIPTIONAL REGULATOR MNTR"/>
    <property type="match status" value="1"/>
</dbReference>
<dbReference type="eggNOG" id="COG1321">
    <property type="taxonomic scope" value="Bacteria"/>
</dbReference>
<dbReference type="InterPro" id="IPR050536">
    <property type="entry name" value="DtxR_MntR_Metal-Reg"/>
</dbReference>
<feature type="domain" description="HTH dtxR-type" evidence="12">
    <location>
        <begin position="1"/>
        <end position="62"/>
    </location>
</feature>
<dbReference type="GO" id="GO:0003677">
    <property type="term" value="F:DNA binding"/>
    <property type="evidence" value="ECO:0007669"/>
    <property type="project" value="UniProtKB-KW"/>
</dbReference>
<gene>
    <name evidence="13" type="primary">dtxR</name>
    <name evidence="13" type="ORF">SAMEA4412692_01741</name>
</gene>
<dbReference type="Proteomes" id="UP000215185">
    <property type="component" value="Chromosome 1"/>
</dbReference>
<evidence type="ECO:0000256" key="8">
    <source>
        <dbReference type="ARBA" id="ARBA00023159"/>
    </source>
</evidence>
<evidence type="ECO:0000256" key="6">
    <source>
        <dbReference type="ARBA" id="ARBA00023015"/>
    </source>
</evidence>
<dbReference type="KEGG" id="smen:SAMEA4412692_1741"/>
<evidence type="ECO:0000256" key="3">
    <source>
        <dbReference type="ARBA" id="ARBA00011738"/>
    </source>
</evidence>
<keyword evidence="14" id="KW-1185">Reference proteome</keyword>
<protein>
    <recommendedName>
        <fullName evidence="11">Manganese transport regulator</fullName>
    </recommendedName>
</protein>
<dbReference type="InterPro" id="IPR036388">
    <property type="entry name" value="WH-like_DNA-bd_sf"/>
</dbReference>
<evidence type="ECO:0000313" key="13">
    <source>
        <dbReference type="EMBL" id="SNU90115.1"/>
    </source>
</evidence>
<dbReference type="Pfam" id="PF02742">
    <property type="entry name" value="Fe_dep_repr_C"/>
    <property type="match status" value="1"/>
</dbReference>
<evidence type="ECO:0000256" key="4">
    <source>
        <dbReference type="ARBA" id="ARBA00022490"/>
    </source>
</evidence>
<keyword evidence="5" id="KW-0678">Repressor</keyword>
<keyword evidence="10" id="KW-0464">Manganese</keyword>
<keyword evidence="8" id="KW-0010">Activator</keyword>
<evidence type="ECO:0000256" key="9">
    <source>
        <dbReference type="ARBA" id="ARBA00023163"/>
    </source>
</evidence>
<comment type="subcellular location">
    <subcellularLocation>
        <location evidence="1">Cytoplasm</location>
    </subcellularLocation>
</comment>
<proteinExistence type="inferred from homology"/>
<evidence type="ECO:0000313" key="14">
    <source>
        <dbReference type="Proteomes" id="UP000215185"/>
    </source>
</evidence>
<dbReference type="Pfam" id="PF04023">
    <property type="entry name" value="FeoA"/>
    <property type="match status" value="1"/>
</dbReference>